<accession>A0A6M3IWS4</accession>
<protein>
    <recommendedName>
        <fullName evidence="3">Response regulatory domain-containing protein</fullName>
    </recommendedName>
</protein>
<evidence type="ECO:0000313" key="1">
    <source>
        <dbReference type="EMBL" id="QJA61718.1"/>
    </source>
</evidence>
<name>A0A6M3IWS4_9ZZZZ</name>
<evidence type="ECO:0008006" key="3">
    <source>
        <dbReference type="Google" id="ProtNLM"/>
    </source>
</evidence>
<organism evidence="1">
    <name type="scientific">viral metagenome</name>
    <dbReference type="NCBI Taxonomy" id="1070528"/>
    <lineage>
        <taxon>unclassified sequences</taxon>
        <taxon>metagenomes</taxon>
        <taxon>organismal metagenomes</taxon>
    </lineage>
</organism>
<gene>
    <name evidence="2" type="ORF">MM415A01504_0012</name>
    <name evidence="1" type="ORF">MM415B00897_0029</name>
</gene>
<sequence length="145" mass="16371">MNPAIARFLDEGRKFRQQVNHGKFAVVCNDNIYADLMQLAVEHTLKQEFHRLSSLCEAKQCIETNSCGALACLVVDADLEDERCDSETLIGWVDRFRPEVVIVAVTKEKKELDELRARYPRISVVGHSGRMCELIDNLFSNGVGT</sequence>
<reference evidence="1" key="1">
    <citation type="submission" date="2020-03" db="EMBL/GenBank/DDBJ databases">
        <title>The deep terrestrial virosphere.</title>
        <authorList>
            <person name="Holmfeldt K."/>
            <person name="Nilsson E."/>
            <person name="Simone D."/>
            <person name="Lopez-Fernandez M."/>
            <person name="Wu X."/>
            <person name="de Brujin I."/>
            <person name="Lundin D."/>
            <person name="Andersson A."/>
            <person name="Bertilsson S."/>
            <person name="Dopson M."/>
        </authorList>
    </citation>
    <scope>NUCLEOTIDE SEQUENCE</scope>
    <source>
        <strain evidence="2">MM415A01504</strain>
        <strain evidence="1">MM415B00897</strain>
    </source>
</reference>
<dbReference type="AlphaFoldDB" id="A0A6M3IWS4"/>
<dbReference type="EMBL" id="MT142227">
    <property type="protein sequence ID" value="QJA76473.1"/>
    <property type="molecule type" value="Genomic_DNA"/>
</dbReference>
<evidence type="ECO:0000313" key="2">
    <source>
        <dbReference type="EMBL" id="QJA76473.1"/>
    </source>
</evidence>
<proteinExistence type="predicted"/>
<dbReference type="EMBL" id="MT141450">
    <property type="protein sequence ID" value="QJA61718.1"/>
    <property type="molecule type" value="Genomic_DNA"/>
</dbReference>